<gene>
    <name evidence="3" type="ORF">AB4874_00535</name>
</gene>
<sequence>MTCQKDTANDCGRCKVLIAEDEAVVALDLQLMFEDFGALVLGPCATLRAAMSQIAQELPDAAVLDVMLADGEVYALADRLRDAGVRLVFHSGHANPDELLERYPGAVICPKPAHPAEIEAKLKALMQAPALSQAHVDGSRLQA</sequence>
<evidence type="ECO:0000313" key="3">
    <source>
        <dbReference type="EMBL" id="MEX1660137.1"/>
    </source>
</evidence>
<evidence type="ECO:0000259" key="2">
    <source>
        <dbReference type="PROSITE" id="PS50110"/>
    </source>
</evidence>
<feature type="modified residue" description="4-aspartylphosphate" evidence="1">
    <location>
        <position position="65"/>
    </location>
</feature>
<dbReference type="SMART" id="SM00448">
    <property type="entry name" value="REC"/>
    <property type="match status" value="1"/>
</dbReference>
<dbReference type="EMBL" id="JBFRYC010000001">
    <property type="protein sequence ID" value="MEX1660137.1"/>
    <property type="molecule type" value="Genomic_DNA"/>
</dbReference>
<dbReference type="Proteomes" id="UP001557465">
    <property type="component" value="Unassembled WGS sequence"/>
</dbReference>
<reference evidence="3 4" key="1">
    <citation type="journal article" date="2011" name="Int. J. Syst. Evol. Microbiol.">
        <title>Zhongshania antarctica gen. nov., sp. nov. and Zhongshania guokunii sp. nov., gammaproteobacteria respectively isolated from coastal attached (fast) ice and surface seawater of the Antarctic.</title>
        <authorList>
            <person name="Li H.J."/>
            <person name="Zhang X.Y."/>
            <person name="Chen C.X."/>
            <person name="Zhang Y.J."/>
            <person name="Gao Z.M."/>
            <person name="Yu Y."/>
            <person name="Chen X.L."/>
            <person name="Chen B."/>
            <person name="Zhang Y.Z."/>
        </authorList>
    </citation>
    <scope>NUCLEOTIDE SEQUENCE [LARGE SCALE GENOMIC DNA]</scope>
    <source>
        <strain evidence="3 4">15-R06ZXC-3</strain>
    </source>
</reference>
<keyword evidence="1" id="KW-0597">Phosphoprotein</keyword>
<protein>
    <submittedName>
        <fullName evidence="3">Response regulator</fullName>
    </submittedName>
</protein>
<name>A0ABV3TEM4_9RHOB</name>
<dbReference type="Gene3D" id="3.40.50.2300">
    <property type="match status" value="1"/>
</dbReference>
<dbReference type="SUPFAM" id="SSF52172">
    <property type="entry name" value="CheY-like"/>
    <property type="match status" value="1"/>
</dbReference>
<evidence type="ECO:0000256" key="1">
    <source>
        <dbReference type="PROSITE-ProRule" id="PRU00169"/>
    </source>
</evidence>
<dbReference type="RefSeq" id="WP_368390857.1">
    <property type="nucleotide sequence ID" value="NZ_JBFRYC010000001.1"/>
</dbReference>
<proteinExistence type="predicted"/>
<feature type="domain" description="Response regulatory" evidence="2">
    <location>
        <begin position="15"/>
        <end position="126"/>
    </location>
</feature>
<accession>A0ABV3TEM4</accession>
<organism evidence="3 4">
    <name type="scientific">Thioclava arctica</name>
    <dbReference type="NCBI Taxonomy" id="3238301"/>
    <lineage>
        <taxon>Bacteria</taxon>
        <taxon>Pseudomonadati</taxon>
        <taxon>Pseudomonadota</taxon>
        <taxon>Alphaproteobacteria</taxon>
        <taxon>Rhodobacterales</taxon>
        <taxon>Paracoccaceae</taxon>
        <taxon>Thioclava</taxon>
    </lineage>
</organism>
<dbReference type="InterPro" id="IPR001789">
    <property type="entry name" value="Sig_transdc_resp-reg_receiver"/>
</dbReference>
<keyword evidence="4" id="KW-1185">Reference proteome</keyword>
<evidence type="ECO:0000313" key="4">
    <source>
        <dbReference type="Proteomes" id="UP001557465"/>
    </source>
</evidence>
<dbReference type="PROSITE" id="PS50110">
    <property type="entry name" value="RESPONSE_REGULATORY"/>
    <property type="match status" value="1"/>
</dbReference>
<comment type="caution">
    <text evidence="3">The sequence shown here is derived from an EMBL/GenBank/DDBJ whole genome shotgun (WGS) entry which is preliminary data.</text>
</comment>
<dbReference type="InterPro" id="IPR011006">
    <property type="entry name" value="CheY-like_superfamily"/>
</dbReference>